<dbReference type="InterPro" id="IPR003018">
    <property type="entry name" value="GAF"/>
</dbReference>
<dbReference type="InterPro" id="IPR002197">
    <property type="entry name" value="HTH_Fis"/>
</dbReference>
<keyword evidence="8" id="KW-1185">Reference proteome</keyword>
<reference evidence="7 8" key="1">
    <citation type="submission" date="2020-11" db="EMBL/GenBank/DDBJ databases">
        <title>Fusibacter basophilias sp. nov.</title>
        <authorList>
            <person name="Qiu D."/>
        </authorList>
    </citation>
    <scope>NUCLEOTIDE SEQUENCE [LARGE SCALE GENOMIC DNA]</scope>
    <source>
        <strain evidence="7 8">Q10-2</strain>
    </source>
</reference>
<evidence type="ECO:0000313" key="7">
    <source>
        <dbReference type="EMBL" id="MBF4694067.1"/>
    </source>
</evidence>
<keyword evidence="3" id="KW-0805">Transcription regulation</keyword>
<dbReference type="SUPFAM" id="SSF52540">
    <property type="entry name" value="P-loop containing nucleoside triphosphate hydrolases"/>
    <property type="match status" value="1"/>
</dbReference>
<dbReference type="CDD" id="cd00130">
    <property type="entry name" value="PAS"/>
    <property type="match status" value="1"/>
</dbReference>
<dbReference type="InterPro" id="IPR035965">
    <property type="entry name" value="PAS-like_dom_sf"/>
</dbReference>
<protein>
    <submittedName>
        <fullName evidence="7">Sigma-54-dependent Fis family transcriptional regulator</fullName>
    </submittedName>
</protein>
<dbReference type="Pfam" id="PF25601">
    <property type="entry name" value="AAA_lid_14"/>
    <property type="match status" value="1"/>
</dbReference>
<dbReference type="Proteomes" id="UP000614200">
    <property type="component" value="Unassembled WGS sequence"/>
</dbReference>
<feature type="domain" description="Sigma-54 factor interaction" evidence="6">
    <location>
        <begin position="346"/>
        <end position="575"/>
    </location>
</feature>
<evidence type="ECO:0000313" key="8">
    <source>
        <dbReference type="Proteomes" id="UP000614200"/>
    </source>
</evidence>
<sequence length="664" mass="74594">MIKKSEMLLENWESFVGKGQLKSNGVKDEIYKSWLRCKDYGVEPTDDSRHVSLSKEAFDESLKEKAYLIKIAHPFMLKLYKFVRGTGFVVVLVNEEGYLLELFADEDVWQNPVTKNFFLGASWQEEVAGTNAIGTAMYEQAPVQVSGAEHYCKKHHGLTCSAAPIFDVNGDLLGIVDISGPFEASHGHTLGMVVATAEAIMAQLRIENKNRQLALANKKLLNFFNMVSDGVLIVGEDGSISEMNPAAEVILRREKKDAIGMLIQNMVSPRHRSLGSGCFYLKPCSYIEGIIHTSNGPFDCIISSEPIYNEKEALVGSFITLKQVKQVQKLLDRFGGYTASLQFEDIIGSSFEIRESIRLANLTAINNSNVLLTGESGTGKEIFAQAIHNKSSQCNAPFVSLNCGAIPRELIGSELFGYEEGAFTGAKRGGKPGKFELAAGGTLFLDEIGDMPLEHQTVLLRVIQEKQIVRIGGDKMISVNARLICATNKNLFEEVEKGTFRRDLFYRLNVMAIMIPPLRNRVEDIPLLFRHFLNKLCNDRERTVRVDRSVYEYLKRYSWLGNVRELQNVVERAVNLAENGIIFPQHLPERIRNFQETPSKEEHVVGESLMACRVLTKEAAKETEKNRIIELLNRHAGNVSRVALEMGLSRKTIYNKMKLHEIYK</sequence>
<dbReference type="Gene3D" id="3.40.50.300">
    <property type="entry name" value="P-loop containing nucleotide triphosphate hydrolases"/>
    <property type="match status" value="1"/>
</dbReference>
<dbReference type="InterPro" id="IPR000014">
    <property type="entry name" value="PAS"/>
</dbReference>
<gene>
    <name evidence="7" type="ORF">ISU02_13180</name>
</gene>
<dbReference type="InterPro" id="IPR025662">
    <property type="entry name" value="Sigma_54_int_dom_ATP-bd_1"/>
</dbReference>
<accession>A0ABR9ZUD6</accession>
<evidence type="ECO:0000256" key="1">
    <source>
        <dbReference type="ARBA" id="ARBA00022741"/>
    </source>
</evidence>
<keyword evidence="1" id="KW-0547">Nucleotide-binding</keyword>
<dbReference type="Pfam" id="PF00158">
    <property type="entry name" value="Sigma54_activat"/>
    <property type="match status" value="1"/>
</dbReference>
<keyword evidence="5" id="KW-0804">Transcription</keyword>
<evidence type="ECO:0000256" key="2">
    <source>
        <dbReference type="ARBA" id="ARBA00022840"/>
    </source>
</evidence>
<dbReference type="PROSITE" id="PS00676">
    <property type="entry name" value="SIGMA54_INTERACT_2"/>
    <property type="match status" value="1"/>
</dbReference>
<evidence type="ECO:0000259" key="6">
    <source>
        <dbReference type="PROSITE" id="PS50045"/>
    </source>
</evidence>
<dbReference type="Gene3D" id="3.30.450.40">
    <property type="match status" value="1"/>
</dbReference>
<dbReference type="Gene3D" id="1.10.8.60">
    <property type="match status" value="1"/>
</dbReference>
<dbReference type="SMART" id="SM00382">
    <property type="entry name" value="AAA"/>
    <property type="match status" value="1"/>
</dbReference>
<dbReference type="PANTHER" id="PTHR32071">
    <property type="entry name" value="TRANSCRIPTIONAL REGULATORY PROTEIN"/>
    <property type="match status" value="1"/>
</dbReference>
<evidence type="ECO:0000256" key="4">
    <source>
        <dbReference type="ARBA" id="ARBA00023125"/>
    </source>
</evidence>
<evidence type="ECO:0000256" key="3">
    <source>
        <dbReference type="ARBA" id="ARBA00023015"/>
    </source>
</evidence>
<proteinExistence type="predicted"/>
<dbReference type="InterPro" id="IPR027417">
    <property type="entry name" value="P-loop_NTPase"/>
</dbReference>
<keyword evidence="2" id="KW-0067">ATP-binding</keyword>
<evidence type="ECO:0000256" key="5">
    <source>
        <dbReference type="ARBA" id="ARBA00023163"/>
    </source>
</evidence>
<dbReference type="Pfam" id="PF02954">
    <property type="entry name" value="HTH_8"/>
    <property type="match status" value="1"/>
</dbReference>
<dbReference type="Gene3D" id="1.10.10.60">
    <property type="entry name" value="Homeodomain-like"/>
    <property type="match status" value="1"/>
</dbReference>
<dbReference type="InterPro" id="IPR025943">
    <property type="entry name" value="Sigma_54_int_dom_ATP-bd_2"/>
</dbReference>
<dbReference type="PROSITE" id="PS50045">
    <property type="entry name" value="SIGMA54_INTERACT_4"/>
    <property type="match status" value="1"/>
</dbReference>
<dbReference type="InterPro" id="IPR029016">
    <property type="entry name" value="GAF-like_dom_sf"/>
</dbReference>
<dbReference type="InterPro" id="IPR058031">
    <property type="entry name" value="AAA_lid_NorR"/>
</dbReference>
<dbReference type="SUPFAM" id="SSF55781">
    <property type="entry name" value="GAF domain-like"/>
    <property type="match status" value="1"/>
</dbReference>
<keyword evidence="4" id="KW-0238">DNA-binding</keyword>
<comment type="caution">
    <text evidence="7">The sequence shown here is derived from an EMBL/GenBank/DDBJ whole genome shotgun (WGS) entry which is preliminary data.</text>
</comment>
<dbReference type="InterPro" id="IPR009057">
    <property type="entry name" value="Homeodomain-like_sf"/>
</dbReference>
<dbReference type="Gene3D" id="3.30.450.20">
    <property type="entry name" value="PAS domain"/>
    <property type="match status" value="1"/>
</dbReference>
<dbReference type="PROSITE" id="PS00675">
    <property type="entry name" value="SIGMA54_INTERACT_1"/>
    <property type="match status" value="1"/>
</dbReference>
<dbReference type="SUPFAM" id="SSF46689">
    <property type="entry name" value="Homeodomain-like"/>
    <property type="match status" value="1"/>
</dbReference>
<dbReference type="CDD" id="cd00009">
    <property type="entry name" value="AAA"/>
    <property type="match status" value="1"/>
</dbReference>
<dbReference type="InterPro" id="IPR003593">
    <property type="entry name" value="AAA+_ATPase"/>
</dbReference>
<dbReference type="InterPro" id="IPR002078">
    <property type="entry name" value="Sigma_54_int"/>
</dbReference>
<dbReference type="SUPFAM" id="SSF55785">
    <property type="entry name" value="PYP-like sensor domain (PAS domain)"/>
    <property type="match status" value="1"/>
</dbReference>
<dbReference type="PANTHER" id="PTHR32071:SF57">
    <property type="entry name" value="C4-DICARBOXYLATE TRANSPORT TRANSCRIPTIONAL REGULATORY PROTEIN DCTD"/>
    <property type="match status" value="1"/>
</dbReference>
<dbReference type="EMBL" id="JADKNH010000007">
    <property type="protein sequence ID" value="MBF4694067.1"/>
    <property type="molecule type" value="Genomic_DNA"/>
</dbReference>
<name>A0ABR9ZUD6_9FIRM</name>
<organism evidence="7 8">
    <name type="scientific">Fusibacter ferrireducens</name>
    <dbReference type="NCBI Taxonomy" id="2785058"/>
    <lineage>
        <taxon>Bacteria</taxon>
        <taxon>Bacillati</taxon>
        <taxon>Bacillota</taxon>
        <taxon>Clostridia</taxon>
        <taxon>Eubacteriales</taxon>
        <taxon>Eubacteriales Family XII. Incertae Sedis</taxon>
        <taxon>Fusibacter</taxon>
    </lineage>
</organism>
<dbReference type="Pfam" id="PF01590">
    <property type="entry name" value="GAF"/>
    <property type="match status" value="1"/>
</dbReference>
<dbReference type="RefSeq" id="WP_194702299.1">
    <property type="nucleotide sequence ID" value="NZ_JADKNH010000007.1"/>
</dbReference>